<sequence>MSDIGGLELLDSLIGKALKAGADSVDAVHLTGRSLSASQRLGKPEAIERSEGNDIGLRVLIGKQQASVSGSDTAPDALDELVERAVAMAKVAPEDPFAGIADASEIATDRPGIEMFDPYEPSAEDLTELAAKAEEAGLAVEGITNSEGGDAGWSTTEVAVAASNGFSGQYRRSSFSVSAVLLAGEGQGMERDYDYSAKVFFADLEDPAEIGRRAGERTVRRLNPKRPNSQRVPVIFDPRVSRSLLGHLSSAINGASIARGTSFLKDKMGEQIFADGIRIADDPLRDRGFRSRPFDAEGLASKKLMIVEDGRLASWLLDLSTARQLGMSSNGRASRGVGGPPSPSATNLFLEPGDTSPEDLIKSVGTGLYITDMMGSSVSTVTGDYSRGAGGFWIENGELTYPVSEITVAGHLSEIFKNLKPASDLTFKYGTDAPTVLVEGLTLAGANG</sequence>
<dbReference type="InterPro" id="IPR045570">
    <property type="entry name" value="Metalloprtase-TldD/E_cen_dom"/>
</dbReference>
<evidence type="ECO:0000313" key="5">
    <source>
        <dbReference type="EMBL" id="UUX48244.1"/>
    </source>
</evidence>
<dbReference type="SUPFAM" id="SSF111283">
    <property type="entry name" value="Putative modulator of DNA gyrase, PmbA/TldD"/>
    <property type="match status" value="1"/>
</dbReference>
<protein>
    <submittedName>
        <fullName evidence="5">TldD/PmbA family protein</fullName>
    </submittedName>
</protein>
<dbReference type="GO" id="GO:0005829">
    <property type="term" value="C:cytosol"/>
    <property type="evidence" value="ECO:0007669"/>
    <property type="project" value="TreeGrafter"/>
</dbReference>
<dbReference type="InterPro" id="IPR036059">
    <property type="entry name" value="TldD/PmbA_sf"/>
</dbReference>
<evidence type="ECO:0000259" key="4">
    <source>
        <dbReference type="Pfam" id="PF19290"/>
    </source>
</evidence>
<dbReference type="Pfam" id="PF01523">
    <property type="entry name" value="PmbA_TldD_1st"/>
    <property type="match status" value="1"/>
</dbReference>
<dbReference type="GO" id="GO:0008237">
    <property type="term" value="F:metallopeptidase activity"/>
    <property type="evidence" value="ECO:0007669"/>
    <property type="project" value="InterPro"/>
</dbReference>
<dbReference type="EMBL" id="CP102480">
    <property type="protein sequence ID" value="UUX48244.1"/>
    <property type="molecule type" value="Genomic_DNA"/>
</dbReference>
<dbReference type="InterPro" id="IPR002510">
    <property type="entry name" value="Metalloprtase-TldD/E_N"/>
</dbReference>
<dbReference type="Pfam" id="PF19290">
    <property type="entry name" value="PmbA_TldD_2nd"/>
    <property type="match status" value="1"/>
</dbReference>
<dbReference type="GO" id="GO:0006508">
    <property type="term" value="P:proteolysis"/>
    <property type="evidence" value="ECO:0007669"/>
    <property type="project" value="InterPro"/>
</dbReference>
<dbReference type="InterPro" id="IPR047657">
    <property type="entry name" value="PmbA"/>
</dbReference>
<feature type="domain" description="Metalloprotease TldD/E N-terminal" evidence="2">
    <location>
        <begin position="25"/>
        <end position="89"/>
    </location>
</feature>
<accession>A0A9J7APH7</accession>
<feature type="domain" description="Metalloprotease TldD/E central" evidence="4">
    <location>
        <begin position="117"/>
        <end position="222"/>
    </location>
</feature>
<evidence type="ECO:0000313" key="6">
    <source>
        <dbReference type="Proteomes" id="UP001060336"/>
    </source>
</evidence>
<dbReference type="Pfam" id="PF19289">
    <property type="entry name" value="PmbA_TldD_3rd"/>
    <property type="match status" value="1"/>
</dbReference>
<organism evidence="5 6">
    <name type="scientific">Nisaea acidiphila</name>
    <dbReference type="NCBI Taxonomy" id="1862145"/>
    <lineage>
        <taxon>Bacteria</taxon>
        <taxon>Pseudomonadati</taxon>
        <taxon>Pseudomonadota</taxon>
        <taxon>Alphaproteobacteria</taxon>
        <taxon>Rhodospirillales</taxon>
        <taxon>Thalassobaculaceae</taxon>
        <taxon>Nisaea</taxon>
    </lineage>
</organism>
<dbReference type="AlphaFoldDB" id="A0A9J7APH7"/>
<name>A0A9J7APH7_9PROT</name>
<proteinExistence type="inferred from homology"/>
<dbReference type="PANTHER" id="PTHR43421">
    <property type="entry name" value="METALLOPROTEASE PMBA"/>
    <property type="match status" value="1"/>
</dbReference>
<reference evidence="5" key="1">
    <citation type="submission" date="2022-08" db="EMBL/GenBank/DDBJ databases">
        <title>Nisaea acidiphila sp. nov., isolated from a marine algal debris and emended description of the genus Nisaea Urios et al. 2008.</title>
        <authorList>
            <person name="Kwon K."/>
        </authorList>
    </citation>
    <scope>NUCLEOTIDE SEQUENCE</scope>
    <source>
        <strain evidence="5">MEBiC11861</strain>
    </source>
</reference>
<comment type="similarity">
    <text evidence="1">Belongs to the peptidase U62 family.</text>
</comment>
<dbReference type="Gene3D" id="3.30.2290.10">
    <property type="entry name" value="PmbA/TldD superfamily"/>
    <property type="match status" value="1"/>
</dbReference>
<evidence type="ECO:0000259" key="3">
    <source>
        <dbReference type="Pfam" id="PF19289"/>
    </source>
</evidence>
<dbReference type="RefSeq" id="WP_257766752.1">
    <property type="nucleotide sequence ID" value="NZ_CP102480.1"/>
</dbReference>
<keyword evidence="6" id="KW-1185">Reference proteome</keyword>
<evidence type="ECO:0000259" key="2">
    <source>
        <dbReference type="Pfam" id="PF01523"/>
    </source>
</evidence>
<gene>
    <name evidence="5" type="ORF">NUH88_12545</name>
</gene>
<dbReference type="PANTHER" id="PTHR43421:SF1">
    <property type="entry name" value="METALLOPROTEASE PMBA"/>
    <property type="match status" value="1"/>
</dbReference>
<dbReference type="KEGG" id="naci:NUH88_12545"/>
<dbReference type="InterPro" id="IPR045569">
    <property type="entry name" value="Metalloprtase-TldD/E_C"/>
</dbReference>
<feature type="domain" description="Metalloprotease TldD/E C-terminal" evidence="3">
    <location>
        <begin position="229"/>
        <end position="445"/>
    </location>
</feature>
<evidence type="ECO:0000256" key="1">
    <source>
        <dbReference type="ARBA" id="ARBA00005836"/>
    </source>
</evidence>
<dbReference type="InterPro" id="IPR035068">
    <property type="entry name" value="TldD/PmbA_N"/>
</dbReference>
<dbReference type="Proteomes" id="UP001060336">
    <property type="component" value="Chromosome"/>
</dbReference>